<evidence type="ECO:0000313" key="1">
    <source>
        <dbReference type="EMBL" id="SNQ49226.1"/>
    </source>
</evidence>
<proteinExistence type="predicted"/>
<dbReference type="OrthoDB" id="3215590at2"/>
<reference evidence="1 2" key="1">
    <citation type="submission" date="2017-06" db="EMBL/GenBank/DDBJ databases">
        <authorList>
            <person name="Kim H.J."/>
            <person name="Triplett B.A."/>
        </authorList>
    </citation>
    <scope>NUCLEOTIDE SEQUENCE [LARGE SCALE GENOMIC DNA]</scope>
    <source>
        <strain evidence="1">FRACA_ARgP5</strain>
    </source>
</reference>
<accession>A0A2I2KU92</accession>
<protein>
    <submittedName>
        <fullName evidence="1">Uncharacterized protein</fullName>
    </submittedName>
</protein>
<keyword evidence="2" id="KW-1185">Reference proteome</keyword>
<sequence>MNIREFYAADPRRQSSAEIPFGDGWTDQQDKHSTYRLSWVADTEEIYTVREPHPGGILARYLDQLRVDQADVAQLRVEVLAVADRAAVEDALAGWPAVMPEHNSLRWARTRLAASSARHRAP</sequence>
<evidence type="ECO:0000313" key="2">
    <source>
        <dbReference type="Proteomes" id="UP000234331"/>
    </source>
</evidence>
<dbReference type="Proteomes" id="UP000234331">
    <property type="component" value="Unassembled WGS sequence"/>
</dbReference>
<dbReference type="AlphaFoldDB" id="A0A2I2KU92"/>
<dbReference type="EMBL" id="FZMO01000235">
    <property type="protein sequence ID" value="SNQ49226.1"/>
    <property type="molecule type" value="Genomic_DNA"/>
</dbReference>
<gene>
    <name evidence="1" type="ORF">FRACA_310018</name>
</gene>
<name>A0A2I2KU92_9ACTN</name>
<dbReference type="RefSeq" id="WP_101832761.1">
    <property type="nucleotide sequence ID" value="NZ_FZMO01000235.1"/>
</dbReference>
<organism evidence="1 2">
    <name type="scientific">Frankia canadensis</name>
    <dbReference type="NCBI Taxonomy" id="1836972"/>
    <lineage>
        <taxon>Bacteria</taxon>
        <taxon>Bacillati</taxon>
        <taxon>Actinomycetota</taxon>
        <taxon>Actinomycetes</taxon>
        <taxon>Frankiales</taxon>
        <taxon>Frankiaceae</taxon>
        <taxon>Frankia</taxon>
    </lineage>
</organism>